<feature type="signal peptide" evidence="1">
    <location>
        <begin position="1"/>
        <end position="19"/>
    </location>
</feature>
<reference evidence="2 4" key="1">
    <citation type="submission" date="2019-10" db="EMBL/GenBank/DDBJ databases">
        <title>Pseudomonas dajingensis sp. nov., isolated from the profound head ulcers of farmed Murray cod (Maccullochella peelii peelii).</title>
        <authorList>
            <person name="Liu Y."/>
        </authorList>
    </citation>
    <scope>NUCLEOTIDE SEQUENCE [LARGE SCALE GENOMIC DNA]</scope>
    <source>
        <strain evidence="2 4">MC042</strain>
    </source>
</reference>
<dbReference type="PANTHER" id="PTHR47197">
    <property type="entry name" value="PROTEIN NIRF"/>
    <property type="match status" value="1"/>
</dbReference>
<comment type="caution">
    <text evidence="2">The sequence shown here is derived from an EMBL/GenBank/DDBJ whole genome shotgun (WGS) entry which is preliminary data.</text>
</comment>
<accession>A0A7X1U2W8</accession>
<dbReference type="PANTHER" id="PTHR47197:SF3">
    <property type="entry name" value="DIHYDRO-HEME D1 DEHYDROGENASE"/>
    <property type="match status" value="1"/>
</dbReference>
<keyword evidence="1" id="KW-0732">Signal</keyword>
<sequence>MKIRHLWFLALGFCHLALAAQPEGAAADARLYHREHQALLPGAGSSWGFIALDPVRPYLFLARRDNGLSVFDVDKQRPLRTLEQSAGANGVVFVPELDRLLVLNTDGSLGVVQLSTLKPLKRIVVTQSNLNSAVYEPKTGQVIIVSGRRADRSTLFVFDPQQERIVAAHDLAVKKIDPLLLKGDGSFFLPMRDEGVLARLSSSSFEVLDRWQYPDCQRPSALAQDEQRSRLFVACRGERPRLLVLDRDNGALKASLPITRDVNALAYDPQSRRVLVASGVDANLSLIAQLDADHYQALGSVSTQPMAYNMAFDPRSRKVYLAAMDFTQPASVPGEPKADPLFHANTFSVLTLAP</sequence>
<name>A0A7X1U2W8_9PSED</name>
<evidence type="ECO:0000313" key="4">
    <source>
        <dbReference type="Proteomes" id="UP000486534"/>
    </source>
</evidence>
<evidence type="ECO:0000256" key="1">
    <source>
        <dbReference type="SAM" id="SignalP"/>
    </source>
</evidence>
<dbReference type="SUPFAM" id="SSF50969">
    <property type="entry name" value="YVTN repeat-like/Quinoprotein amine dehydrogenase"/>
    <property type="match status" value="1"/>
</dbReference>
<evidence type="ECO:0008006" key="5">
    <source>
        <dbReference type="Google" id="ProtNLM"/>
    </source>
</evidence>
<dbReference type="Gene3D" id="2.130.10.10">
    <property type="entry name" value="YVTN repeat-like/Quinoprotein amine dehydrogenase"/>
    <property type="match status" value="2"/>
</dbReference>
<dbReference type="InterPro" id="IPR051200">
    <property type="entry name" value="Host-pathogen_enzymatic-act"/>
</dbReference>
<organism evidence="2 4">
    <name type="scientific">Pseudomonas piscis</name>
    <dbReference type="NCBI Taxonomy" id="2614538"/>
    <lineage>
        <taxon>Bacteria</taxon>
        <taxon>Pseudomonadati</taxon>
        <taxon>Pseudomonadota</taxon>
        <taxon>Gammaproteobacteria</taxon>
        <taxon>Pseudomonadales</taxon>
        <taxon>Pseudomonadaceae</taxon>
        <taxon>Pseudomonas</taxon>
    </lineage>
</organism>
<dbReference type="RefSeq" id="WP_152896680.1">
    <property type="nucleotide sequence ID" value="NZ_CP191492.1"/>
</dbReference>
<evidence type="ECO:0000313" key="3">
    <source>
        <dbReference type="EMBL" id="MQA57207.1"/>
    </source>
</evidence>
<dbReference type="InterPro" id="IPR015943">
    <property type="entry name" value="WD40/YVTN_repeat-like_dom_sf"/>
</dbReference>
<dbReference type="EMBL" id="WHUV01000001">
    <property type="protein sequence ID" value="MQA52365.1"/>
    <property type="molecule type" value="Genomic_DNA"/>
</dbReference>
<evidence type="ECO:0000313" key="2">
    <source>
        <dbReference type="EMBL" id="MQA52365.1"/>
    </source>
</evidence>
<feature type="chain" id="PRO_5036405427" description="YncE family protein" evidence="1">
    <location>
        <begin position="20"/>
        <end position="354"/>
    </location>
</feature>
<proteinExistence type="predicted"/>
<dbReference type="EMBL" id="WHUV01000006">
    <property type="protein sequence ID" value="MQA57207.1"/>
    <property type="molecule type" value="Genomic_DNA"/>
</dbReference>
<dbReference type="Proteomes" id="UP000486534">
    <property type="component" value="Unassembled WGS sequence"/>
</dbReference>
<protein>
    <recommendedName>
        <fullName evidence="5">YncE family protein</fullName>
    </recommendedName>
</protein>
<dbReference type="AlphaFoldDB" id="A0A7X1U2W8"/>
<dbReference type="InterPro" id="IPR011044">
    <property type="entry name" value="Quino_amine_DH_bsu"/>
</dbReference>
<gene>
    <name evidence="2" type="ORF">GDH07_03390</name>
    <name evidence="3" type="ORF">GDH07_28175</name>
</gene>